<dbReference type="SUPFAM" id="SSF158832">
    <property type="entry name" value="Tex N-terminal region-like"/>
    <property type="match status" value="1"/>
</dbReference>
<reference evidence="1 2" key="1">
    <citation type="submission" date="2015-09" db="EMBL/GenBank/DDBJ databases">
        <authorList>
            <consortium name="Pathogen Informatics"/>
        </authorList>
    </citation>
    <scope>NUCLEOTIDE SEQUENCE [LARGE SCALE GENOMIC DNA]</scope>
    <source>
        <strain evidence="1 2">2789STDY5834885</strain>
    </source>
</reference>
<name>A0A174STK3_9FIRM</name>
<dbReference type="Proteomes" id="UP000095709">
    <property type="component" value="Unassembled WGS sequence"/>
</dbReference>
<evidence type="ECO:0000313" key="1">
    <source>
        <dbReference type="EMBL" id="CUQ01134.1"/>
    </source>
</evidence>
<dbReference type="EMBL" id="CZAL01000031">
    <property type="protein sequence ID" value="CUQ01134.1"/>
    <property type="molecule type" value="Genomic_DNA"/>
</dbReference>
<accession>A0A174STK3</accession>
<evidence type="ECO:0000313" key="2">
    <source>
        <dbReference type="Proteomes" id="UP000095709"/>
    </source>
</evidence>
<organism evidence="1 2">
    <name type="scientific">Fusicatenibacter saccharivorans</name>
    <dbReference type="NCBI Taxonomy" id="1150298"/>
    <lineage>
        <taxon>Bacteria</taxon>
        <taxon>Bacillati</taxon>
        <taxon>Bacillota</taxon>
        <taxon>Clostridia</taxon>
        <taxon>Lachnospirales</taxon>
        <taxon>Lachnospiraceae</taxon>
        <taxon>Fusicatenibacter</taxon>
    </lineage>
</organism>
<protein>
    <submittedName>
        <fullName evidence="1">Tex-like protein N-terminal domain</fullName>
    </submittedName>
</protein>
<gene>
    <name evidence="1" type="primary">yhgF_2</name>
    <name evidence="1" type="ORF">ERS852498_03393</name>
</gene>
<dbReference type="Gene3D" id="1.10.10.650">
    <property type="entry name" value="RuvA domain 2-like"/>
    <property type="match status" value="1"/>
</dbReference>
<sequence length="63" mass="7188">MDINQRLTEELKKQILAAETLVAVEDLYRPYRPKRRTRATIAKEKGLEPLAALDHIVEDKGTA</sequence>
<proteinExistence type="predicted"/>
<dbReference type="InterPro" id="IPR023319">
    <property type="entry name" value="Tex-like_HTH_dom_sf"/>
</dbReference>
<dbReference type="AlphaFoldDB" id="A0A174STK3"/>